<evidence type="ECO:0000256" key="1">
    <source>
        <dbReference type="SAM" id="MobiDB-lite"/>
    </source>
</evidence>
<dbReference type="AlphaFoldDB" id="A0A9Q1FVN3"/>
<evidence type="ECO:0000313" key="3">
    <source>
        <dbReference type="Proteomes" id="UP001152622"/>
    </source>
</evidence>
<organism evidence="2 3">
    <name type="scientific">Synaphobranchus kaupii</name>
    <name type="common">Kaup's arrowtooth eel</name>
    <dbReference type="NCBI Taxonomy" id="118154"/>
    <lineage>
        <taxon>Eukaryota</taxon>
        <taxon>Metazoa</taxon>
        <taxon>Chordata</taxon>
        <taxon>Craniata</taxon>
        <taxon>Vertebrata</taxon>
        <taxon>Euteleostomi</taxon>
        <taxon>Actinopterygii</taxon>
        <taxon>Neopterygii</taxon>
        <taxon>Teleostei</taxon>
        <taxon>Anguilliformes</taxon>
        <taxon>Synaphobranchidae</taxon>
        <taxon>Synaphobranchus</taxon>
    </lineage>
</organism>
<feature type="region of interest" description="Disordered" evidence="1">
    <location>
        <begin position="76"/>
        <end position="116"/>
    </location>
</feature>
<proteinExistence type="predicted"/>
<gene>
    <name evidence="2" type="ORF">SKAU_G00080930</name>
</gene>
<dbReference type="EMBL" id="JAINUF010000003">
    <property type="protein sequence ID" value="KAJ8368065.1"/>
    <property type="molecule type" value="Genomic_DNA"/>
</dbReference>
<keyword evidence="3" id="KW-1185">Reference proteome</keyword>
<name>A0A9Q1FVN3_SYNKA</name>
<sequence length="116" mass="12401">MWLAGVTVWFGGRAGGAGGAEEVFGDTGRSGSRLRRRAGEVTPAGRGRKTTKSNTLYRARRRAAGVLQPRLKYSSLTAKTARQRRRAGALKRGGDTVPTLHFPPCNLHSTPGDIIG</sequence>
<accession>A0A9Q1FVN3</accession>
<comment type="caution">
    <text evidence="2">The sequence shown here is derived from an EMBL/GenBank/DDBJ whole genome shotgun (WGS) entry which is preliminary data.</text>
</comment>
<protein>
    <submittedName>
        <fullName evidence="2">Uncharacterized protein</fullName>
    </submittedName>
</protein>
<evidence type="ECO:0000313" key="2">
    <source>
        <dbReference type="EMBL" id="KAJ8368065.1"/>
    </source>
</evidence>
<dbReference type="Proteomes" id="UP001152622">
    <property type="component" value="Chromosome 3"/>
</dbReference>
<feature type="region of interest" description="Disordered" evidence="1">
    <location>
        <begin position="15"/>
        <end position="54"/>
    </location>
</feature>
<reference evidence="2" key="1">
    <citation type="journal article" date="2023" name="Science">
        <title>Genome structures resolve the early diversification of teleost fishes.</title>
        <authorList>
            <person name="Parey E."/>
            <person name="Louis A."/>
            <person name="Montfort J."/>
            <person name="Bouchez O."/>
            <person name="Roques C."/>
            <person name="Iampietro C."/>
            <person name="Lluch J."/>
            <person name="Castinel A."/>
            <person name="Donnadieu C."/>
            <person name="Desvignes T."/>
            <person name="Floi Bucao C."/>
            <person name="Jouanno E."/>
            <person name="Wen M."/>
            <person name="Mejri S."/>
            <person name="Dirks R."/>
            <person name="Jansen H."/>
            <person name="Henkel C."/>
            <person name="Chen W.J."/>
            <person name="Zahm M."/>
            <person name="Cabau C."/>
            <person name="Klopp C."/>
            <person name="Thompson A.W."/>
            <person name="Robinson-Rechavi M."/>
            <person name="Braasch I."/>
            <person name="Lecointre G."/>
            <person name="Bobe J."/>
            <person name="Postlethwait J.H."/>
            <person name="Berthelot C."/>
            <person name="Roest Crollius H."/>
            <person name="Guiguen Y."/>
        </authorList>
    </citation>
    <scope>NUCLEOTIDE SEQUENCE</scope>
    <source>
        <strain evidence="2">WJC10195</strain>
    </source>
</reference>